<dbReference type="CDD" id="cd14014">
    <property type="entry name" value="STKc_PknB_like"/>
    <property type="match status" value="1"/>
</dbReference>
<dbReference type="Gene3D" id="3.30.200.20">
    <property type="entry name" value="Phosphorylase Kinase, domain 1"/>
    <property type="match status" value="1"/>
</dbReference>
<dbReference type="PROSITE" id="PS50011">
    <property type="entry name" value="PROTEIN_KINASE_DOM"/>
    <property type="match status" value="1"/>
</dbReference>
<dbReference type="PANTHER" id="PTHR43289:SF34">
    <property type="entry name" value="SERINE_THREONINE-PROTEIN KINASE YBDM-RELATED"/>
    <property type="match status" value="1"/>
</dbReference>
<dbReference type="EC" id="2.7.11.1" evidence="8"/>
<dbReference type="PROSITE" id="PS00108">
    <property type="entry name" value="PROTEIN_KINASE_ST"/>
    <property type="match status" value="1"/>
</dbReference>
<accession>A0ABV5QVF7</accession>
<keyword evidence="1 8" id="KW-0808">Transferase</keyword>
<organism evidence="8 9">
    <name type="scientific">Streptomyces roseoviridis</name>
    <dbReference type="NCBI Taxonomy" id="67361"/>
    <lineage>
        <taxon>Bacteria</taxon>
        <taxon>Bacillati</taxon>
        <taxon>Actinomycetota</taxon>
        <taxon>Actinomycetes</taxon>
        <taxon>Kitasatosporales</taxon>
        <taxon>Streptomycetaceae</taxon>
        <taxon>Streptomyces</taxon>
    </lineage>
</organism>
<dbReference type="InterPro" id="IPR017441">
    <property type="entry name" value="Protein_kinase_ATP_BS"/>
</dbReference>
<evidence type="ECO:0000256" key="4">
    <source>
        <dbReference type="ARBA" id="ARBA00022840"/>
    </source>
</evidence>
<gene>
    <name evidence="8" type="ORF">ACFFTP_25380</name>
</gene>
<comment type="caution">
    <text evidence="8">The sequence shown here is derived from an EMBL/GenBank/DDBJ whole genome shotgun (WGS) entry which is preliminary data.</text>
</comment>
<sequence>MGWPDASGTSRAPDGVRRIGRFTIEETLGRGGMGKVYLCRTPAGLRLAVKVIRKDLADDHDIRVRFNREVDALLGVRSPYTLPVYAAETVRPPLWLAARYVEGPTLDAHVRARGPLPERRVAELGAMLAEALSDVHAHGVIHRDLKPTNIILEGGEPRLIDFGIARSAGVTRGLTIPGSPLGTHGYMPREQLQGDEPTPAVDVFALGAVLVFAATGHPPYGHGLPASLRIHQGEPPRLTGVPPSLVDVVAACLSAAPADRPAPEAIMAALHEVAREDSPAPPAPRDAPAPPVLSATPGSPATPAAPGRDPRARTLPVSDPPHHCHVPVPPAAGEGCALRPVAARLLASGMSRPLIRKAVLQHAR</sequence>
<evidence type="ECO:0000256" key="1">
    <source>
        <dbReference type="ARBA" id="ARBA00022679"/>
    </source>
</evidence>
<feature type="compositionally biased region" description="Low complexity" evidence="6">
    <location>
        <begin position="294"/>
        <end position="307"/>
    </location>
</feature>
<feature type="binding site" evidence="5">
    <location>
        <position position="54"/>
    </location>
    <ligand>
        <name>ATP</name>
        <dbReference type="ChEBI" id="CHEBI:30616"/>
    </ligand>
</feature>
<keyword evidence="9" id="KW-1185">Reference proteome</keyword>
<name>A0ABV5QVF7_9ACTN</name>
<evidence type="ECO:0000259" key="7">
    <source>
        <dbReference type="PROSITE" id="PS50011"/>
    </source>
</evidence>
<dbReference type="SUPFAM" id="SSF56112">
    <property type="entry name" value="Protein kinase-like (PK-like)"/>
    <property type="match status" value="1"/>
</dbReference>
<dbReference type="GO" id="GO:0004674">
    <property type="term" value="F:protein serine/threonine kinase activity"/>
    <property type="evidence" value="ECO:0007669"/>
    <property type="project" value="UniProtKB-EC"/>
</dbReference>
<evidence type="ECO:0000313" key="8">
    <source>
        <dbReference type="EMBL" id="MFB9557508.1"/>
    </source>
</evidence>
<dbReference type="InterPro" id="IPR011009">
    <property type="entry name" value="Kinase-like_dom_sf"/>
</dbReference>
<keyword evidence="3 8" id="KW-0418">Kinase</keyword>
<protein>
    <submittedName>
        <fullName evidence="8">Serine/threonine-protein kinase</fullName>
        <ecNumber evidence="8">2.7.11.1</ecNumber>
    </submittedName>
</protein>
<evidence type="ECO:0000256" key="2">
    <source>
        <dbReference type="ARBA" id="ARBA00022741"/>
    </source>
</evidence>
<keyword evidence="4 5" id="KW-0067">ATP-binding</keyword>
<proteinExistence type="predicted"/>
<dbReference type="PROSITE" id="PS00107">
    <property type="entry name" value="PROTEIN_KINASE_ATP"/>
    <property type="match status" value="1"/>
</dbReference>
<dbReference type="InterPro" id="IPR008271">
    <property type="entry name" value="Ser/Thr_kinase_AS"/>
</dbReference>
<evidence type="ECO:0000256" key="6">
    <source>
        <dbReference type="SAM" id="MobiDB-lite"/>
    </source>
</evidence>
<dbReference type="Gene3D" id="1.10.510.10">
    <property type="entry name" value="Transferase(Phosphotransferase) domain 1"/>
    <property type="match status" value="1"/>
</dbReference>
<feature type="compositionally biased region" description="Pro residues" evidence="6">
    <location>
        <begin position="279"/>
        <end position="291"/>
    </location>
</feature>
<feature type="region of interest" description="Disordered" evidence="6">
    <location>
        <begin position="274"/>
        <end position="333"/>
    </location>
</feature>
<dbReference type="SMART" id="SM00220">
    <property type="entry name" value="S_TKc"/>
    <property type="match status" value="1"/>
</dbReference>
<keyword evidence="2 5" id="KW-0547">Nucleotide-binding</keyword>
<dbReference type="RefSeq" id="WP_345485412.1">
    <property type="nucleotide sequence ID" value="NZ_BAAAWU010000001.1"/>
</dbReference>
<reference evidence="8 9" key="1">
    <citation type="submission" date="2024-09" db="EMBL/GenBank/DDBJ databases">
        <authorList>
            <person name="Sun Q."/>
            <person name="Mori K."/>
        </authorList>
    </citation>
    <scope>NUCLEOTIDE SEQUENCE [LARGE SCALE GENOMIC DNA]</scope>
    <source>
        <strain evidence="8 9">JCM 4414</strain>
    </source>
</reference>
<evidence type="ECO:0000256" key="5">
    <source>
        <dbReference type="PROSITE-ProRule" id="PRU10141"/>
    </source>
</evidence>
<dbReference type="Pfam" id="PF00069">
    <property type="entry name" value="Pkinase"/>
    <property type="match status" value="1"/>
</dbReference>
<dbReference type="Proteomes" id="UP001589716">
    <property type="component" value="Unassembled WGS sequence"/>
</dbReference>
<dbReference type="EMBL" id="JBHMCT010000016">
    <property type="protein sequence ID" value="MFB9557508.1"/>
    <property type="molecule type" value="Genomic_DNA"/>
</dbReference>
<feature type="domain" description="Protein kinase" evidence="7">
    <location>
        <begin position="22"/>
        <end position="274"/>
    </location>
</feature>
<evidence type="ECO:0000256" key="3">
    <source>
        <dbReference type="ARBA" id="ARBA00022777"/>
    </source>
</evidence>
<dbReference type="PANTHER" id="PTHR43289">
    <property type="entry name" value="MITOGEN-ACTIVATED PROTEIN KINASE KINASE KINASE 20-RELATED"/>
    <property type="match status" value="1"/>
</dbReference>
<evidence type="ECO:0000313" key="9">
    <source>
        <dbReference type="Proteomes" id="UP001589716"/>
    </source>
</evidence>
<dbReference type="InterPro" id="IPR000719">
    <property type="entry name" value="Prot_kinase_dom"/>
</dbReference>